<feature type="compositionally biased region" description="Basic and acidic residues" evidence="2">
    <location>
        <begin position="242"/>
        <end position="263"/>
    </location>
</feature>
<evidence type="ECO:0000259" key="3">
    <source>
        <dbReference type="Pfam" id="PF06991"/>
    </source>
</evidence>
<feature type="compositionally biased region" description="Acidic residues" evidence="2">
    <location>
        <begin position="92"/>
        <end position="101"/>
    </location>
</feature>
<name>A0A814JRL1_ADIRI</name>
<dbReference type="PANTHER" id="PTHR15327">
    <property type="entry name" value="MICROFIBRIL-ASSOCIATED PROTEIN"/>
    <property type="match status" value="1"/>
</dbReference>
<dbReference type="Pfam" id="PF06991">
    <property type="entry name" value="MFAP1"/>
    <property type="match status" value="1"/>
</dbReference>
<evidence type="ECO:0000256" key="1">
    <source>
        <dbReference type="ARBA" id="ARBA00008155"/>
    </source>
</evidence>
<comment type="caution">
    <text evidence="4">The sequence shown here is derived from an EMBL/GenBank/DDBJ whole genome shotgun (WGS) entry which is preliminary data.</text>
</comment>
<feature type="region of interest" description="Disordered" evidence="2">
    <location>
        <begin position="433"/>
        <end position="480"/>
    </location>
</feature>
<dbReference type="EMBL" id="CAJNOJ010000075">
    <property type="protein sequence ID" value="CAF1041624.1"/>
    <property type="molecule type" value="Genomic_DNA"/>
</dbReference>
<feature type="compositionally biased region" description="Acidic residues" evidence="2">
    <location>
        <begin position="166"/>
        <end position="179"/>
    </location>
</feature>
<feature type="compositionally biased region" description="Acidic residues" evidence="2">
    <location>
        <begin position="120"/>
        <end position="137"/>
    </location>
</feature>
<evidence type="ECO:0000313" key="5">
    <source>
        <dbReference type="Proteomes" id="UP000663852"/>
    </source>
</evidence>
<accession>A0A814JRL1</accession>
<evidence type="ECO:0000313" key="4">
    <source>
        <dbReference type="EMBL" id="CAF1041624.1"/>
    </source>
</evidence>
<reference evidence="4" key="1">
    <citation type="submission" date="2021-02" db="EMBL/GenBank/DDBJ databases">
        <authorList>
            <person name="Nowell W R."/>
        </authorList>
    </citation>
    <scope>NUCLEOTIDE SEQUENCE</scope>
</reference>
<feature type="compositionally biased region" description="Polar residues" evidence="2">
    <location>
        <begin position="436"/>
        <end position="454"/>
    </location>
</feature>
<feature type="compositionally biased region" description="Acidic residues" evidence="2">
    <location>
        <begin position="199"/>
        <end position="232"/>
    </location>
</feature>
<feature type="compositionally biased region" description="Basic and acidic residues" evidence="2">
    <location>
        <begin position="77"/>
        <end position="91"/>
    </location>
</feature>
<feature type="compositionally biased region" description="Basic and acidic residues" evidence="2">
    <location>
        <begin position="189"/>
        <end position="198"/>
    </location>
</feature>
<proteinExistence type="inferred from homology"/>
<evidence type="ECO:0000256" key="2">
    <source>
        <dbReference type="SAM" id="MobiDB-lite"/>
    </source>
</evidence>
<gene>
    <name evidence="4" type="ORF">EDS130_LOCUS16958</name>
</gene>
<dbReference type="InterPro" id="IPR009730">
    <property type="entry name" value="MFAP1_C"/>
</dbReference>
<dbReference type="AlphaFoldDB" id="A0A814JRL1"/>
<feature type="domain" description="Micro-fibrillar-associated protein 1 C-terminal" evidence="3">
    <location>
        <begin position="227"/>
        <end position="438"/>
    </location>
</feature>
<dbReference type="Proteomes" id="UP000663852">
    <property type="component" value="Unassembled WGS sequence"/>
</dbReference>
<feature type="region of interest" description="Disordered" evidence="2">
    <location>
        <begin position="329"/>
        <end position="354"/>
    </location>
</feature>
<sequence>MSMIDIDEGFFKAPSLSTAGAITVRNAKGQLVTQKVKVRRHVAGKRPDCAGALYASDDDDDDEQFQQQVKAPSVTRIEQEDRRLRRLQERETQEDDDDDDDRERIHRRRRIVEPEILEQSSDEEEEEEEAENEEDKEQNDRLEEIDNDEMDIENQTVSNRVKMDIESSDDDEEGDDDEYERNRQRRLLRAKEKAKEEELLQVEDEKEVEQEEEESSEESESDEEDEEEEDDDGMPRLKPVFVRKDDRRTVAEREEEEKHQLELEREKKRVAHQRKMQTKRIVEEAIKEEQIQKAEEEGGIQCDFNTDDEDEEAVYNAWKLRELERLKRDRKERDEREREQQELERRRNMTEEELQAELRNQSKVVTNEAPKAKYKFLQKYYHRGAFFLDKEDEIYKRDYSAPTLEDHFDKTVLPKVMQVKNFGMAGRTKYTHLVDQDTSSKQSPWGSDKQSNPKFRQEFAGGMKQVFERPKLKNTSKKTH</sequence>
<feature type="region of interest" description="Disordered" evidence="2">
    <location>
        <begin position="53"/>
        <end position="263"/>
    </location>
</feature>
<protein>
    <recommendedName>
        <fullName evidence="3">Micro-fibrillar-associated protein 1 C-terminal domain-containing protein</fullName>
    </recommendedName>
</protein>
<dbReference type="OrthoDB" id="1111734at2759"/>
<dbReference type="InterPro" id="IPR033194">
    <property type="entry name" value="MFAP1"/>
</dbReference>
<comment type="similarity">
    <text evidence="1">Belongs to the MFAP1 family.</text>
</comment>
<organism evidence="4 5">
    <name type="scientific">Adineta ricciae</name>
    <name type="common">Rotifer</name>
    <dbReference type="NCBI Taxonomy" id="249248"/>
    <lineage>
        <taxon>Eukaryota</taxon>
        <taxon>Metazoa</taxon>
        <taxon>Spiralia</taxon>
        <taxon>Gnathifera</taxon>
        <taxon>Rotifera</taxon>
        <taxon>Eurotatoria</taxon>
        <taxon>Bdelloidea</taxon>
        <taxon>Adinetida</taxon>
        <taxon>Adinetidae</taxon>
        <taxon>Adineta</taxon>
    </lineage>
</organism>
<feature type="compositionally biased region" description="Basic and acidic residues" evidence="2">
    <location>
        <begin position="329"/>
        <end position="350"/>
    </location>
</feature>